<dbReference type="InterPro" id="IPR030902">
    <property type="entry name" value="CLB_0814_fam"/>
</dbReference>
<keyword evidence="2" id="KW-1185">Reference proteome</keyword>
<evidence type="ECO:0000313" key="1">
    <source>
        <dbReference type="EMBL" id="NBD25618.1"/>
    </source>
</evidence>
<proteinExistence type="predicted"/>
<evidence type="ECO:0000313" key="2">
    <source>
        <dbReference type="Proteomes" id="UP000665561"/>
    </source>
</evidence>
<accession>A0ABW9XSJ1</accession>
<name>A0ABW9XSJ1_9BACL</name>
<comment type="caution">
    <text evidence="1">The sequence shown here is derived from an EMBL/GenBank/DDBJ whole genome shotgun (WGS) entry which is preliminary data.</text>
</comment>
<protein>
    <submittedName>
        <fullName evidence="1">TIGR04540 family protein</fullName>
    </submittedName>
</protein>
<gene>
    <name evidence="1" type="ORF">GT019_17235</name>
</gene>
<organism evidence="1 2">
    <name type="scientific">Paenibacillus glycinis</name>
    <dbReference type="NCBI Taxonomy" id="2697035"/>
    <lineage>
        <taxon>Bacteria</taxon>
        <taxon>Bacillati</taxon>
        <taxon>Bacillota</taxon>
        <taxon>Bacilli</taxon>
        <taxon>Bacillales</taxon>
        <taxon>Paenibacillaceae</taxon>
        <taxon>Paenibacillus</taxon>
    </lineage>
</organism>
<dbReference type="NCBIfam" id="TIGR04540">
    <property type="entry name" value="CLB_0814_fam"/>
    <property type="match status" value="1"/>
</dbReference>
<reference evidence="1 2" key="1">
    <citation type="submission" date="2020-01" db="EMBL/GenBank/DDBJ databases">
        <title>Paenibacillus soybeanensis sp. nov. isolated from the nodules of soybean (Glycine max(L.) Merr).</title>
        <authorList>
            <person name="Wang H."/>
        </authorList>
    </citation>
    <scope>NUCLEOTIDE SEQUENCE [LARGE SCALE GENOMIC DNA]</scope>
    <source>
        <strain evidence="1 2">T1</strain>
    </source>
</reference>
<dbReference type="Proteomes" id="UP000665561">
    <property type="component" value="Unassembled WGS sequence"/>
</dbReference>
<sequence>MEVKLFYKTQRDLANSVNQIVDAYWCSDISEDDFIRHVSAIYLNNSNKIIKQNGFTTILKQQCGKRRLDVIERILKLNGFIHDTQSTG</sequence>
<dbReference type="EMBL" id="JAAAMV010000013">
    <property type="protein sequence ID" value="NBD25618.1"/>
    <property type="molecule type" value="Genomic_DNA"/>
</dbReference>